<comment type="caution">
    <text evidence="1">The sequence shown here is derived from an EMBL/GenBank/DDBJ whole genome shotgun (WGS) entry which is preliminary data.</text>
</comment>
<name>A0A2D0AIK2_9FLAO</name>
<accession>A0A2D0AIK2</accession>
<evidence type="ECO:0000313" key="2">
    <source>
        <dbReference type="Proteomes" id="UP000197768"/>
    </source>
</evidence>
<proteinExistence type="predicted"/>
<evidence type="ECO:0000313" key="1">
    <source>
        <dbReference type="EMBL" id="OWP84350.1"/>
    </source>
</evidence>
<dbReference type="EMBL" id="MTCZ01000041">
    <property type="protein sequence ID" value="OWP84350.1"/>
    <property type="molecule type" value="Genomic_DNA"/>
</dbReference>
<gene>
    <name evidence="1" type="ORF">BWK59_05870</name>
</gene>
<reference evidence="1 2" key="1">
    <citation type="journal article" date="2017" name="Infect. Genet. Evol.">
        <title>Comparative genome analysis of fish pathogen Flavobacterium columnare reveals extensive sequence diversity within the species.</title>
        <authorList>
            <person name="Kayansamruaj P."/>
            <person name="Dong H.T."/>
            <person name="Hirono I."/>
            <person name="Kondo H."/>
            <person name="Senapin S."/>
            <person name="Rodkhum C."/>
        </authorList>
    </citation>
    <scope>NUCLEOTIDE SEQUENCE [LARGE SCALE GENOMIC DNA]</scope>
    <source>
        <strain evidence="1 2">1215</strain>
    </source>
</reference>
<sequence>MFYMTSDITIGELKKVKTTKVVWKTDVNGFIDTCTIELPRISYLKNDKTITEGQKANEYLIQENDFVSVALGYDGRNEKRFEGFVKRVNTGTPLQVECEGYSYQLYDVVFSKTYANTTVKELLTDVCQGTTIKLADKMPHIPLSNVRFKNAGGLQVLEWLQKECKLAVYFNFNELYVGTKFGKQQKKVKLKLGWNTIKDDDFKQRKTDKTTKIVIKEKSGTGEVKKTPADVEKYSNEKAVKIKQGFPADILKDIANRLQTKSNYKGYEGSINCFLEPYMQKGMLVEVDGYRYPEKSGTFFIESVEGEFSKNGGRQNIKLTYLSE</sequence>
<dbReference type="AlphaFoldDB" id="A0A2D0AIK2"/>
<evidence type="ECO:0008006" key="3">
    <source>
        <dbReference type="Google" id="ProtNLM"/>
    </source>
</evidence>
<dbReference type="Proteomes" id="UP000197768">
    <property type="component" value="Unassembled WGS sequence"/>
</dbReference>
<organism evidence="1 2">
    <name type="scientific">Flavobacterium davisii</name>
    <dbReference type="NCBI Taxonomy" id="2906077"/>
    <lineage>
        <taxon>Bacteria</taxon>
        <taxon>Pseudomonadati</taxon>
        <taxon>Bacteroidota</taxon>
        <taxon>Flavobacteriia</taxon>
        <taxon>Flavobacteriales</taxon>
        <taxon>Flavobacteriaceae</taxon>
        <taxon>Flavobacterium</taxon>
    </lineage>
</organism>
<protein>
    <recommendedName>
        <fullName evidence="3">Phage protein D</fullName>
    </recommendedName>
</protein>